<comment type="similarity">
    <text evidence="1">Belongs to the CutC family.</text>
</comment>
<gene>
    <name evidence="3" type="ORF">JCM15548_12064</name>
</gene>
<keyword evidence="4" id="KW-1185">Reference proteome</keyword>
<dbReference type="Gene3D" id="3.20.20.380">
    <property type="entry name" value="Copper homeostasis (CutC) domain"/>
    <property type="match status" value="1"/>
</dbReference>
<dbReference type="RefSeq" id="WP_062124424.1">
    <property type="nucleotide sequence ID" value="NZ_BAZW01000014.1"/>
</dbReference>
<comment type="caution">
    <text evidence="3">The sequence shown here is derived from an EMBL/GenBank/DDBJ whole genome shotgun (WGS) entry which is preliminary data.</text>
</comment>
<protein>
    <recommendedName>
        <fullName evidence="2">Copper homeostasis protein cutC homolog</fullName>
    </recommendedName>
</protein>
<dbReference type="Proteomes" id="UP000032900">
    <property type="component" value="Unassembled WGS sequence"/>
</dbReference>
<proteinExistence type="inferred from homology"/>
<dbReference type="STRING" id="1236989.JCM15548_12064"/>
<dbReference type="AlphaFoldDB" id="A0A0E9LY84"/>
<dbReference type="PANTHER" id="PTHR12598">
    <property type="entry name" value="COPPER HOMEOSTASIS PROTEIN CUTC"/>
    <property type="match status" value="1"/>
</dbReference>
<reference evidence="3 4" key="1">
    <citation type="journal article" date="2015" name="Microbes Environ.">
        <title>Distribution and evolution of nitrogen fixation genes in the phylum bacteroidetes.</title>
        <authorList>
            <person name="Inoue J."/>
            <person name="Oshima K."/>
            <person name="Suda W."/>
            <person name="Sakamoto M."/>
            <person name="Iino T."/>
            <person name="Noda S."/>
            <person name="Hongoh Y."/>
            <person name="Hattori M."/>
            <person name="Ohkuma M."/>
        </authorList>
    </citation>
    <scope>NUCLEOTIDE SEQUENCE [LARGE SCALE GENOMIC DNA]</scope>
    <source>
        <strain evidence="3">JCM 15548</strain>
    </source>
</reference>
<evidence type="ECO:0000313" key="3">
    <source>
        <dbReference type="EMBL" id="GAO29835.1"/>
    </source>
</evidence>
<accession>A0A0E9LY84</accession>
<dbReference type="GO" id="GO:0005507">
    <property type="term" value="F:copper ion binding"/>
    <property type="evidence" value="ECO:0007669"/>
    <property type="project" value="TreeGrafter"/>
</dbReference>
<organism evidence="3 4">
    <name type="scientific">Geofilum rubicundum JCM 15548</name>
    <dbReference type="NCBI Taxonomy" id="1236989"/>
    <lineage>
        <taxon>Bacteria</taxon>
        <taxon>Pseudomonadati</taxon>
        <taxon>Bacteroidota</taxon>
        <taxon>Bacteroidia</taxon>
        <taxon>Marinilabiliales</taxon>
        <taxon>Marinilabiliaceae</taxon>
        <taxon>Geofilum</taxon>
    </lineage>
</organism>
<dbReference type="SUPFAM" id="SSF110395">
    <property type="entry name" value="CutC-like"/>
    <property type="match status" value="1"/>
</dbReference>
<dbReference type="InterPro" id="IPR036822">
    <property type="entry name" value="CutC-like_dom_sf"/>
</dbReference>
<evidence type="ECO:0000256" key="1">
    <source>
        <dbReference type="ARBA" id="ARBA00007768"/>
    </source>
</evidence>
<dbReference type="InterPro" id="IPR005627">
    <property type="entry name" value="CutC-like"/>
</dbReference>
<evidence type="ECO:0000256" key="2">
    <source>
        <dbReference type="ARBA" id="ARBA00019014"/>
    </source>
</evidence>
<dbReference type="PANTHER" id="PTHR12598:SF0">
    <property type="entry name" value="COPPER HOMEOSTASIS PROTEIN CUTC HOMOLOG"/>
    <property type="match status" value="1"/>
</dbReference>
<sequence length="74" mass="7958">MQQLQSIKGVNAILTSGKAPSAMAGADVLRKMTEHQKDLRIIVAGGVTKDNISELHQLTGASQYHGKRIVGELF</sequence>
<name>A0A0E9LY84_9BACT</name>
<dbReference type="EMBL" id="BAZW01000014">
    <property type="protein sequence ID" value="GAO29835.1"/>
    <property type="molecule type" value="Genomic_DNA"/>
</dbReference>
<evidence type="ECO:0000313" key="4">
    <source>
        <dbReference type="Proteomes" id="UP000032900"/>
    </source>
</evidence>
<dbReference type="Pfam" id="PF03932">
    <property type="entry name" value="CutC"/>
    <property type="match status" value="1"/>
</dbReference>